<evidence type="ECO:0000256" key="2">
    <source>
        <dbReference type="ARBA" id="ARBA00023315"/>
    </source>
</evidence>
<keyword evidence="5" id="KW-1185">Reference proteome</keyword>
<organism evidence="4 5">
    <name type="scientific">Cesiribacter andamanensis AMV16</name>
    <dbReference type="NCBI Taxonomy" id="1279009"/>
    <lineage>
        <taxon>Bacteria</taxon>
        <taxon>Pseudomonadati</taxon>
        <taxon>Bacteroidota</taxon>
        <taxon>Cytophagia</taxon>
        <taxon>Cytophagales</taxon>
        <taxon>Cesiribacteraceae</taxon>
        <taxon>Cesiribacter</taxon>
    </lineage>
</organism>
<dbReference type="SUPFAM" id="SSF55729">
    <property type="entry name" value="Acyl-CoA N-acyltransferases (Nat)"/>
    <property type="match status" value="1"/>
</dbReference>
<dbReference type="STRING" id="1279009.ADICEAN_01803"/>
<reference evidence="4 5" key="1">
    <citation type="journal article" date="2013" name="Genome Announc.">
        <title>Draft Genome Sequence of Cesiribacter andamanensis Strain AMV16T, Isolated from a Soil Sample from a Mud Volcano in the Andaman Islands, India.</title>
        <authorList>
            <person name="Shivaji S."/>
            <person name="Ara S."/>
            <person name="Begum Z."/>
            <person name="Srinivas T.N."/>
            <person name="Singh A."/>
            <person name="Kumar Pinnaka A."/>
        </authorList>
    </citation>
    <scope>NUCLEOTIDE SEQUENCE [LARGE SCALE GENOMIC DNA]</scope>
    <source>
        <strain evidence="4 5">AMV16</strain>
    </source>
</reference>
<evidence type="ECO:0000313" key="4">
    <source>
        <dbReference type="EMBL" id="EMR03074.1"/>
    </source>
</evidence>
<dbReference type="Pfam" id="PF00583">
    <property type="entry name" value="Acetyltransf_1"/>
    <property type="match status" value="1"/>
</dbReference>
<gene>
    <name evidence="4" type="ORF">ADICEAN_01803</name>
</gene>
<dbReference type="PROSITE" id="PS51186">
    <property type="entry name" value="GNAT"/>
    <property type="match status" value="1"/>
</dbReference>
<sequence>MNRIIKRVGPQEIEEFTALIKLFEEVFELPPLPLPATSYLQQLLLQESFHVFVAMEGSEVIGGLTAFTLPQYHSTAPLLYVYDLAVAPSRQRQGIGRELMATAIAYAREKGMEEVFVQAEEEDLHALDFYRATDAQGQRIFHFTYPLLSTKGT</sequence>
<dbReference type="Gene3D" id="3.40.630.30">
    <property type="match status" value="1"/>
</dbReference>
<dbReference type="EMBL" id="AODQ01000036">
    <property type="protein sequence ID" value="EMR03074.1"/>
    <property type="molecule type" value="Genomic_DNA"/>
</dbReference>
<dbReference type="RefSeq" id="WP_009195199.1">
    <property type="nucleotide sequence ID" value="NZ_AODQ01000036.1"/>
</dbReference>
<evidence type="ECO:0000259" key="3">
    <source>
        <dbReference type="PROSITE" id="PS51186"/>
    </source>
</evidence>
<evidence type="ECO:0000256" key="1">
    <source>
        <dbReference type="ARBA" id="ARBA00022679"/>
    </source>
</evidence>
<keyword evidence="1 4" id="KW-0808">Transferase</keyword>
<dbReference type="InterPro" id="IPR000182">
    <property type="entry name" value="GNAT_dom"/>
</dbReference>
<accession>M7NXA9</accession>
<dbReference type="AlphaFoldDB" id="M7NXA9"/>
<dbReference type="CDD" id="cd04301">
    <property type="entry name" value="NAT_SF"/>
    <property type="match status" value="1"/>
</dbReference>
<proteinExistence type="predicted"/>
<dbReference type="OrthoDB" id="9797178at2"/>
<dbReference type="InterPro" id="IPR050832">
    <property type="entry name" value="Bact_Acetyltransf"/>
</dbReference>
<dbReference type="eggNOG" id="COG0456">
    <property type="taxonomic scope" value="Bacteria"/>
</dbReference>
<keyword evidence="2" id="KW-0012">Acyltransferase</keyword>
<feature type="domain" description="N-acetyltransferase" evidence="3">
    <location>
        <begin position="11"/>
        <end position="153"/>
    </location>
</feature>
<dbReference type="InterPro" id="IPR016181">
    <property type="entry name" value="Acyl_CoA_acyltransferase"/>
</dbReference>
<dbReference type="GO" id="GO:0016747">
    <property type="term" value="F:acyltransferase activity, transferring groups other than amino-acyl groups"/>
    <property type="evidence" value="ECO:0007669"/>
    <property type="project" value="InterPro"/>
</dbReference>
<comment type="caution">
    <text evidence="4">The sequence shown here is derived from an EMBL/GenBank/DDBJ whole genome shotgun (WGS) entry which is preliminary data.</text>
</comment>
<protein>
    <submittedName>
        <fullName evidence="4">Putative acetyltransferase</fullName>
    </submittedName>
</protein>
<name>M7NXA9_9BACT</name>
<dbReference type="PANTHER" id="PTHR43877">
    <property type="entry name" value="AMINOALKYLPHOSPHONATE N-ACETYLTRANSFERASE-RELATED-RELATED"/>
    <property type="match status" value="1"/>
</dbReference>
<dbReference type="Proteomes" id="UP000011910">
    <property type="component" value="Unassembled WGS sequence"/>
</dbReference>
<evidence type="ECO:0000313" key="5">
    <source>
        <dbReference type="Proteomes" id="UP000011910"/>
    </source>
</evidence>